<name>A0A382PUV2_9ZZZZ</name>
<keyword evidence="1" id="KW-0472">Membrane</keyword>
<dbReference type="AlphaFoldDB" id="A0A382PUV2"/>
<keyword evidence="1" id="KW-0812">Transmembrane</keyword>
<organism evidence="2">
    <name type="scientific">marine metagenome</name>
    <dbReference type="NCBI Taxonomy" id="408172"/>
    <lineage>
        <taxon>unclassified sequences</taxon>
        <taxon>metagenomes</taxon>
        <taxon>ecological metagenomes</taxon>
    </lineage>
</organism>
<feature type="non-terminal residue" evidence="2">
    <location>
        <position position="54"/>
    </location>
</feature>
<evidence type="ECO:0000313" key="2">
    <source>
        <dbReference type="EMBL" id="SVC77114.1"/>
    </source>
</evidence>
<accession>A0A382PUV2</accession>
<sequence>MNIVNRIYSSILDHPWKTLLSIGSLTIGFLLSINTIKYDFAIEQLFAEGKAPVE</sequence>
<dbReference type="EMBL" id="UINC01109941">
    <property type="protein sequence ID" value="SVC77114.1"/>
    <property type="molecule type" value="Genomic_DNA"/>
</dbReference>
<gene>
    <name evidence="2" type="ORF">METZ01_LOCUS329968</name>
</gene>
<evidence type="ECO:0000256" key="1">
    <source>
        <dbReference type="SAM" id="Phobius"/>
    </source>
</evidence>
<protein>
    <submittedName>
        <fullName evidence="2">Uncharacterized protein</fullName>
    </submittedName>
</protein>
<keyword evidence="1" id="KW-1133">Transmembrane helix</keyword>
<proteinExistence type="predicted"/>
<reference evidence="2" key="1">
    <citation type="submission" date="2018-05" db="EMBL/GenBank/DDBJ databases">
        <authorList>
            <person name="Lanie J.A."/>
            <person name="Ng W.-L."/>
            <person name="Kazmierczak K.M."/>
            <person name="Andrzejewski T.M."/>
            <person name="Davidsen T.M."/>
            <person name="Wayne K.J."/>
            <person name="Tettelin H."/>
            <person name="Glass J.I."/>
            <person name="Rusch D."/>
            <person name="Podicherti R."/>
            <person name="Tsui H.-C.T."/>
            <person name="Winkler M.E."/>
        </authorList>
    </citation>
    <scope>NUCLEOTIDE SEQUENCE</scope>
</reference>
<feature type="transmembrane region" description="Helical" evidence="1">
    <location>
        <begin position="18"/>
        <end position="36"/>
    </location>
</feature>